<protein>
    <submittedName>
        <fullName evidence="1">Small ribosomal subunit biogenesis, variant 2</fullName>
    </submittedName>
</protein>
<reference evidence="1" key="1">
    <citation type="submission" date="2022-04" db="EMBL/GenBank/DDBJ databases">
        <title>Genome of the entomopathogenic fungus Entomophthora muscae.</title>
        <authorList>
            <person name="Elya C."/>
            <person name="Lovett B.R."/>
            <person name="Lee E."/>
            <person name="Macias A.M."/>
            <person name="Hajek A.E."/>
            <person name="De Bivort B.L."/>
            <person name="Kasson M.T."/>
            <person name="De Fine Licht H.H."/>
            <person name="Stajich J.E."/>
        </authorList>
    </citation>
    <scope>NUCLEOTIDE SEQUENCE</scope>
    <source>
        <strain evidence="1">Berkeley</strain>
    </source>
</reference>
<sequence length="652" mass="72370">MSNIKVSNPNNIKIYTVSGQSNSRSIPDWLARRNRKKLRNDIEWANRVELIQDFEFPEASMRVRTTKDGRHAMATGVYKPQIRVYEFSEMSLKFERHTDAENVTFQILSDDWTKSVHLQADRTIEFHSQSAMHYKTRIPKFGRDLGYHYPSCDLLIAGASSEIYRLNLEQGRFLNSLQTSVSEEAGINVIDVNPAHQLFGFGSGDGILEFWDPRCRARVSMLAPVLPSKYGLTPEDSFEISQLKFKDDGLGMAVGLSTGHVLLYDMRNPTPYLIKDHQYGLPIKSLQWIPDIQGDTSKTKIASVDSKVIKLWNAQDGNHYTSIEPMNDINDSWNVPGTGLIFCANEGIQMQSYYIPSLGPAPSWCSFLDNLTEEMEEKPQQTVYDDYKFITRKELSSLGLDNLIGSNVLRAYMHGFLMDLRLYEQVIFLLLLTPTSRLGWSPIPSLMRSIVNAKSLPSWKRPEAAVFVLQAIFLRSTLALLRSLLTSLLLANQRENFSRTLVLPTYSTTPTSKSTKKLPSSVCSTPLSVKAPAAPREASPKPADEESEPEGKGSDEDSSDDDDLLGWKGNHRPGGRSAAYHAKRGSSQDSKKTGFSRGGSRGSSRGSSRGASRGSSRGGSRGASRGSSHGSSRGGSRGGQRGNSRGGSRGRF</sequence>
<organism evidence="1 2">
    <name type="scientific">Entomophthora muscae</name>
    <dbReference type="NCBI Taxonomy" id="34485"/>
    <lineage>
        <taxon>Eukaryota</taxon>
        <taxon>Fungi</taxon>
        <taxon>Fungi incertae sedis</taxon>
        <taxon>Zoopagomycota</taxon>
        <taxon>Entomophthoromycotina</taxon>
        <taxon>Entomophthoromycetes</taxon>
        <taxon>Entomophthorales</taxon>
        <taxon>Entomophthoraceae</taxon>
        <taxon>Entomophthora</taxon>
    </lineage>
</organism>
<accession>A0ACC2U0U8</accession>
<gene>
    <name evidence="1" type="primary">ENP2_2</name>
    <name evidence="1" type="ORF">DSO57_1025088</name>
</gene>
<evidence type="ECO:0000313" key="1">
    <source>
        <dbReference type="EMBL" id="KAJ9080435.1"/>
    </source>
</evidence>
<evidence type="ECO:0000313" key="2">
    <source>
        <dbReference type="Proteomes" id="UP001165960"/>
    </source>
</evidence>
<keyword evidence="2" id="KW-1185">Reference proteome</keyword>
<name>A0ACC2U0U8_9FUNG</name>
<comment type="caution">
    <text evidence="1">The sequence shown here is derived from an EMBL/GenBank/DDBJ whole genome shotgun (WGS) entry which is preliminary data.</text>
</comment>
<dbReference type="EMBL" id="QTSX02001559">
    <property type="protein sequence ID" value="KAJ9080435.1"/>
    <property type="molecule type" value="Genomic_DNA"/>
</dbReference>
<dbReference type="Proteomes" id="UP001165960">
    <property type="component" value="Unassembled WGS sequence"/>
</dbReference>
<proteinExistence type="predicted"/>